<dbReference type="AlphaFoldDB" id="S4PVH6"/>
<protein>
    <submittedName>
        <fullName evidence="1">Uncharacterized protein</fullName>
    </submittedName>
</protein>
<proteinExistence type="predicted"/>
<name>S4PVH6_9NEOP</name>
<reference evidence="1" key="2">
    <citation type="submission" date="2013-05" db="EMBL/GenBank/DDBJ databases">
        <authorList>
            <person name="Carter J.-M."/>
            <person name="Baker S.C."/>
            <person name="Pink R."/>
            <person name="Carter D.R.F."/>
            <person name="Collins A."/>
            <person name="Tomlin J."/>
            <person name="Gibbs M."/>
            <person name="Breuker C.J."/>
        </authorList>
    </citation>
    <scope>NUCLEOTIDE SEQUENCE</scope>
    <source>
        <tissue evidence="1">Ovary</tissue>
    </source>
</reference>
<organism evidence="1">
    <name type="scientific">Pararge aegeria</name>
    <name type="common">speckled wood butterfly</name>
    <dbReference type="NCBI Taxonomy" id="116150"/>
    <lineage>
        <taxon>Eukaryota</taxon>
        <taxon>Metazoa</taxon>
        <taxon>Ecdysozoa</taxon>
        <taxon>Arthropoda</taxon>
        <taxon>Hexapoda</taxon>
        <taxon>Insecta</taxon>
        <taxon>Pterygota</taxon>
        <taxon>Neoptera</taxon>
        <taxon>Endopterygota</taxon>
        <taxon>Lepidoptera</taxon>
        <taxon>Glossata</taxon>
        <taxon>Ditrysia</taxon>
        <taxon>Papilionoidea</taxon>
        <taxon>Nymphalidae</taxon>
        <taxon>Satyrinae</taxon>
        <taxon>Satyrini</taxon>
        <taxon>Parargina</taxon>
        <taxon>Pararge</taxon>
    </lineage>
</organism>
<accession>S4PVH6</accession>
<reference evidence="1" key="1">
    <citation type="journal article" date="2013" name="BMC Genomics">
        <title>Unscrambling butterfly oogenesis.</title>
        <authorList>
            <person name="Carter J.M."/>
            <person name="Baker S.C."/>
            <person name="Pink R."/>
            <person name="Carter D.R."/>
            <person name="Collins A."/>
            <person name="Tomlin J."/>
            <person name="Gibbs M."/>
            <person name="Breuker C.J."/>
        </authorList>
    </citation>
    <scope>NUCLEOTIDE SEQUENCE</scope>
    <source>
        <tissue evidence="1">Ovary</tissue>
    </source>
</reference>
<feature type="non-terminal residue" evidence="1">
    <location>
        <position position="102"/>
    </location>
</feature>
<sequence>MTRSAYRVRPAENDKKTNLNQNVLKTDVKLASMGKPMTPIFRRHLSTEKPDFADVRFSYRERRYEPKVQDKLEARTRLKANPMGAVEKKLTQLRSAPNAATL</sequence>
<evidence type="ECO:0000313" key="1">
    <source>
        <dbReference type="EMBL" id="JAA84037.1"/>
    </source>
</evidence>
<dbReference type="EMBL" id="GAIX01008523">
    <property type="protein sequence ID" value="JAA84037.1"/>
    <property type="molecule type" value="Transcribed_RNA"/>
</dbReference>